<dbReference type="Pfam" id="PF13855">
    <property type="entry name" value="LRR_8"/>
    <property type="match status" value="1"/>
</dbReference>
<dbReference type="EMBL" id="QGNW01001571">
    <property type="protein sequence ID" value="RVW36462.1"/>
    <property type="molecule type" value="Genomic_DNA"/>
</dbReference>
<name>A0A438DLY3_VITVI</name>
<evidence type="ECO:0000313" key="1">
    <source>
        <dbReference type="EMBL" id="RVW36462.1"/>
    </source>
</evidence>
<evidence type="ECO:0000313" key="2">
    <source>
        <dbReference type="Proteomes" id="UP000288805"/>
    </source>
</evidence>
<dbReference type="Proteomes" id="UP000288805">
    <property type="component" value="Unassembled WGS sequence"/>
</dbReference>
<dbReference type="SUPFAM" id="SSF52058">
    <property type="entry name" value="L domain-like"/>
    <property type="match status" value="1"/>
</dbReference>
<reference evidence="1 2" key="1">
    <citation type="journal article" date="2018" name="PLoS Genet.">
        <title>Population sequencing reveals clonal diversity and ancestral inbreeding in the grapevine cultivar Chardonnay.</title>
        <authorList>
            <person name="Roach M.J."/>
            <person name="Johnson D.L."/>
            <person name="Bohlmann J."/>
            <person name="van Vuuren H.J."/>
            <person name="Jones S.J."/>
            <person name="Pretorius I.S."/>
            <person name="Schmidt S.A."/>
            <person name="Borneman A.R."/>
        </authorList>
    </citation>
    <scope>NUCLEOTIDE SEQUENCE [LARGE SCALE GENOMIC DNA]</scope>
    <source>
        <strain evidence="2">cv. Chardonnay</strain>
        <tissue evidence="1">Leaf</tissue>
    </source>
</reference>
<dbReference type="InterPro" id="IPR032675">
    <property type="entry name" value="LRR_dom_sf"/>
</dbReference>
<dbReference type="OrthoDB" id="660555at2759"/>
<gene>
    <name evidence="1" type="ORF">CK203_074711</name>
</gene>
<sequence length="130" mass="14331">MVKMRAETLYSKLIPADGFQAVSKLQILDLSGNSASLPDNPAFSSLPQLQELYLRRMQLCEVPSDILSFTATADPRLEPKFPSIDSRGLGIITAFGLSLLCRDSKILHLLPSLTCLTIALQHFPQNWSVS</sequence>
<dbReference type="AlphaFoldDB" id="A0A438DLY3"/>
<dbReference type="Gene3D" id="3.80.10.10">
    <property type="entry name" value="Ribonuclease Inhibitor"/>
    <property type="match status" value="1"/>
</dbReference>
<dbReference type="InterPro" id="IPR001611">
    <property type="entry name" value="Leu-rich_rpt"/>
</dbReference>
<protein>
    <submittedName>
        <fullName evidence="1">Uncharacterized protein</fullName>
    </submittedName>
</protein>
<comment type="caution">
    <text evidence="1">The sequence shown here is derived from an EMBL/GenBank/DDBJ whole genome shotgun (WGS) entry which is preliminary data.</text>
</comment>
<proteinExistence type="predicted"/>
<accession>A0A438DLY3</accession>
<organism evidence="1 2">
    <name type="scientific">Vitis vinifera</name>
    <name type="common">Grape</name>
    <dbReference type="NCBI Taxonomy" id="29760"/>
    <lineage>
        <taxon>Eukaryota</taxon>
        <taxon>Viridiplantae</taxon>
        <taxon>Streptophyta</taxon>
        <taxon>Embryophyta</taxon>
        <taxon>Tracheophyta</taxon>
        <taxon>Spermatophyta</taxon>
        <taxon>Magnoliopsida</taxon>
        <taxon>eudicotyledons</taxon>
        <taxon>Gunneridae</taxon>
        <taxon>Pentapetalae</taxon>
        <taxon>rosids</taxon>
        <taxon>Vitales</taxon>
        <taxon>Vitaceae</taxon>
        <taxon>Viteae</taxon>
        <taxon>Vitis</taxon>
    </lineage>
</organism>